<dbReference type="Proteomes" id="UP000014629">
    <property type="component" value="Unassembled WGS sequence"/>
</dbReference>
<proteinExistence type="predicted"/>
<evidence type="ECO:0000313" key="2">
    <source>
        <dbReference type="Proteomes" id="UP000014629"/>
    </source>
</evidence>
<reference evidence="1 2" key="1">
    <citation type="submission" date="2013-02" db="EMBL/GenBank/DDBJ databases">
        <title>Draft Genome Sequence of Streptomyces aurantiacus, Which Produces Setomimycin.</title>
        <authorList>
            <person name="Gruening B.A."/>
            <person name="Praeg A."/>
            <person name="Erxleben A."/>
            <person name="Guenther S."/>
            <person name="Mueller M."/>
        </authorList>
    </citation>
    <scope>NUCLEOTIDE SEQUENCE [LARGE SCALE GENOMIC DNA]</scope>
    <source>
        <strain evidence="1 2">JA 4570</strain>
    </source>
</reference>
<evidence type="ECO:0000313" key="1">
    <source>
        <dbReference type="EMBL" id="EPH46396.1"/>
    </source>
</evidence>
<organism evidence="1 2">
    <name type="scientific">Streptomyces aurantiacus JA 4570</name>
    <dbReference type="NCBI Taxonomy" id="1286094"/>
    <lineage>
        <taxon>Bacteria</taxon>
        <taxon>Bacillati</taxon>
        <taxon>Actinomycetota</taxon>
        <taxon>Actinomycetes</taxon>
        <taxon>Kitasatosporales</taxon>
        <taxon>Streptomycetaceae</taxon>
        <taxon>Streptomyces</taxon>
        <taxon>Streptomyces aurantiacus group</taxon>
    </lineage>
</organism>
<accession>S3ZSI3</accession>
<dbReference type="AlphaFoldDB" id="S3ZSI3"/>
<sequence length="42" mass="4600">MASKNADAVMRLYAADLVSREVLTPSGLALARKLMQRESAQH</sequence>
<comment type="caution">
    <text evidence="1">The sequence shown here is derived from an EMBL/GenBank/DDBJ whole genome shotgun (WGS) entry which is preliminary data.</text>
</comment>
<keyword evidence="2" id="KW-1185">Reference proteome</keyword>
<protein>
    <submittedName>
        <fullName evidence="1">Uncharacterized protein</fullName>
    </submittedName>
</protein>
<gene>
    <name evidence="1" type="ORF">STRAU_0532</name>
</gene>
<dbReference type="EMBL" id="AOPZ01000018">
    <property type="protein sequence ID" value="EPH46396.1"/>
    <property type="molecule type" value="Genomic_DNA"/>
</dbReference>
<name>S3ZSI3_9ACTN</name>
<dbReference type="PATRIC" id="fig|1286094.4.peg.517"/>